<reference evidence="2 3" key="1">
    <citation type="journal article" date="2014" name="BMC Genomics">
        <title>Comparison of environmental and isolate Sulfobacillus genomes reveals diverse carbon, sulfur, nitrogen, and hydrogen metabolisms.</title>
        <authorList>
            <person name="Justice N.B."/>
            <person name="Norman A."/>
            <person name="Brown C.T."/>
            <person name="Singh A."/>
            <person name="Thomas B.C."/>
            <person name="Banfield J.F."/>
        </authorList>
    </citation>
    <scope>NUCLEOTIDE SEQUENCE [LARGE SCALE GENOMIC DNA]</scope>
    <source>
        <strain evidence="2">AMDSBA1</strain>
    </source>
</reference>
<feature type="transmembrane region" description="Helical" evidence="1">
    <location>
        <begin position="68"/>
        <end position="94"/>
    </location>
</feature>
<dbReference type="EMBL" id="PXYT01000040">
    <property type="protein sequence ID" value="PSR26178.1"/>
    <property type="molecule type" value="Genomic_DNA"/>
</dbReference>
<keyword evidence="1" id="KW-0812">Transmembrane</keyword>
<proteinExistence type="predicted"/>
<keyword evidence="1" id="KW-0472">Membrane</keyword>
<feature type="transmembrane region" description="Helical" evidence="1">
    <location>
        <begin position="24"/>
        <end position="48"/>
    </location>
</feature>
<gene>
    <name evidence="2" type="ORF">C7B43_14550</name>
</gene>
<dbReference type="AlphaFoldDB" id="A0A2T2WVB2"/>
<feature type="transmembrane region" description="Helical" evidence="1">
    <location>
        <begin position="106"/>
        <end position="128"/>
    </location>
</feature>
<evidence type="ECO:0000256" key="1">
    <source>
        <dbReference type="SAM" id="Phobius"/>
    </source>
</evidence>
<sequence length="130" mass="13428">MEGHDAQEVQAVSKTPGWSWLMPLALMIGTLLSVLVPTSVFAAGIPAVNYGNGNTALSTPVVTAMESVAATIRLVLGGTALVVILAAAIMNHFVHDPRAKERAKELIGAAVVGLLLAAFAPQIVNFIASL</sequence>
<dbReference type="InterPro" id="IPR043993">
    <property type="entry name" value="T4SS_pilin"/>
</dbReference>
<evidence type="ECO:0000313" key="2">
    <source>
        <dbReference type="EMBL" id="PSR26178.1"/>
    </source>
</evidence>
<dbReference type="Pfam" id="PF18895">
    <property type="entry name" value="T4SS_pilin"/>
    <property type="match status" value="1"/>
</dbReference>
<keyword evidence="1" id="KW-1133">Transmembrane helix</keyword>
<comment type="caution">
    <text evidence="2">The sequence shown here is derived from an EMBL/GenBank/DDBJ whole genome shotgun (WGS) entry which is preliminary data.</text>
</comment>
<evidence type="ECO:0000313" key="3">
    <source>
        <dbReference type="Proteomes" id="UP000242699"/>
    </source>
</evidence>
<organism evidence="2 3">
    <name type="scientific">Sulfobacillus benefaciens</name>
    <dbReference type="NCBI Taxonomy" id="453960"/>
    <lineage>
        <taxon>Bacteria</taxon>
        <taxon>Bacillati</taxon>
        <taxon>Bacillota</taxon>
        <taxon>Clostridia</taxon>
        <taxon>Eubacteriales</taxon>
        <taxon>Clostridiales Family XVII. Incertae Sedis</taxon>
        <taxon>Sulfobacillus</taxon>
    </lineage>
</organism>
<dbReference type="Proteomes" id="UP000242699">
    <property type="component" value="Unassembled WGS sequence"/>
</dbReference>
<name>A0A2T2WVB2_9FIRM</name>
<accession>A0A2T2WVB2</accession>
<protein>
    <submittedName>
        <fullName evidence="2">Uncharacterized protein</fullName>
    </submittedName>
</protein>